<accession>A0A3P7LIV9</accession>
<name>A0A3P7LIV9_DIBLA</name>
<keyword evidence="1" id="KW-0472">Membrane</keyword>
<proteinExistence type="predicted"/>
<reference evidence="2 3" key="1">
    <citation type="submission" date="2018-11" db="EMBL/GenBank/DDBJ databases">
        <authorList>
            <consortium name="Pathogen Informatics"/>
        </authorList>
    </citation>
    <scope>NUCLEOTIDE SEQUENCE [LARGE SCALE GENOMIC DNA]</scope>
</reference>
<sequence length="316" mass="35330">MLFVRPLAAIQTSPPKKKKKRLPWLYRLVNYALAPFILSKWVRPTLFIAFLGWICFCIAIIPDGLIIGLDQELSMPLDSYVLSYFKDVAQLLAVGPPVYFVVTEGHAYDTLTGQNQICGAKDCYNNSLVKTLKTRIAEGDRQVSSMVYIFLNQWLFSLQDNIQLVFPINVEFWFIACGIYPGKAQFGNAIALADSANGQSKRVLSSHFMVHHSVLKTTEDFIDAIRKAREISDAFGAQWAKEDGRSAPPLTFAPQPNTVFPYSIFYVYYEQYLTVAKETLVQLSLSIAAVTVITWILLGLDVVATLNTIIGVAAIL</sequence>
<keyword evidence="1" id="KW-1133">Transmembrane helix</keyword>
<feature type="non-terminal residue" evidence="2">
    <location>
        <position position="316"/>
    </location>
</feature>
<dbReference type="OrthoDB" id="6510177at2759"/>
<protein>
    <recommendedName>
        <fullName evidence="4">SSD domain-containing protein</fullName>
    </recommendedName>
</protein>
<keyword evidence="3" id="KW-1185">Reference proteome</keyword>
<evidence type="ECO:0008006" key="4">
    <source>
        <dbReference type="Google" id="ProtNLM"/>
    </source>
</evidence>
<evidence type="ECO:0000313" key="3">
    <source>
        <dbReference type="Proteomes" id="UP000281553"/>
    </source>
</evidence>
<evidence type="ECO:0000256" key="1">
    <source>
        <dbReference type="SAM" id="Phobius"/>
    </source>
</evidence>
<dbReference type="PANTHER" id="PTHR45727:SF2">
    <property type="entry name" value="NPC INTRACELLULAR CHOLESTEROL TRANSPORTER 1"/>
    <property type="match status" value="1"/>
</dbReference>
<dbReference type="EMBL" id="UYRU01047890">
    <property type="protein sequence ID" value="VDN09838.1"/>
    <property type="molecule type" value="Genomic_DNA"/>
</dbReference>
<dbReference type="GO" id="GO:0015918">
    <property type="term" value="P:sterol transport"/>
    <property type="evidence" value="ECO:0007669"/>
    <property type="project" value="TreeGrafter"/>
</dbReference>
<gene>
    <name evidence="2" type="ORF">DILT_LOCUS5669</name>
</gene>
<keyword evidence="1" id="KW-0812">Transmembrane</keyword>
<dbReference type="GO" id="GO:0032934">
    <property type="term" value="F:sterol binding"/>
    <property type="evidence" value="ECO:0007669"/>
    <property type="project" value="TreeGrafter"/>
</dbReference>
<dbReference type="GO" id="GO:0016020">
    <property type="term" value="C:membrane"/>
    <property type="evidence" value="ECO:0007669"/>
    <property type="project" value="TreeGrafter"/>
</dbReference>
<organism evidence="2 3">
    <name type="scientific">Dibothriocephalus latus</name>
    <name type="common">Fish tapeworm</name>
    <name type="synonym">Diphyllobothrium latum</name>
    <dbReference type="NCBI Taxonomy" id="60516"/>
    <lineage>
        <taxon>Eukaryota</taxon>
        <taxon>Metazoa</taxon>
        <taxon>Spiralia</taxon>
        <taxon>Lophotrochozoa</taxon>
        <taxon>Platyhelminthes</taxon>
        <taxon>Cestoda</taxon>
        <taxon>Eucestoda</taxon>
        <taxon>Diphyllobothriidea</taxon>
        <taxon>Diphyllobothriidae</taxon>
        <taxon>Dibothriocephalus</taxon>
    </lineage>
</organism>
<feature type="transmembrane region" description="Helical" evidence="1">
    <location>
        <begin position="287"/>
        <end position="315"/>
    </location>
</feature>
<dbReference type="AlphaFoldDB" id="A0A3P7LIV9"/>
<evidence type="ECO:0000313" key="2">
    <source>
        <dbReference type="EMBL" id="VDN09838.1"/>
    </source>
</evidence>
<dbReference type="PANTHER" id="PTHR45727">
    <property type="entry name" value="NPC INTRACELLULAR CHOLESTEROL TRANSPORTER 1"/>
    <property type="match status" value="1"/>
</dbReference>
<dbReference type="Proteomes" id="UP000281553">
    <property type="component" value="Unassembled WGS sequence"/>
</dbReference>
<feature type="transmembrane region" description="Helical" evidence="1">
    <location>
        <begin position="48"/>
        <end position="69"/>
    </location>
</feature>